<evidence type="ECO:0000259" key="4">
    <source>
        <dbReference type="PROSITE" id="PS50995"/>
    </source>
</evidence>
<evidence type="ECO:0000313" key="6">
    <source>
        <dbReference type="Proteomes" id="UP001597079"/>
    </source>
</evidence>
<evidence type="ECO:0000256" key="2">
    <source>
        <dbReference type="ARBA" id="ARBA00023125"/>
    </source>
</evidence>
<dbReference type="PANTHER" id="PTHR35790:SF4">
    <property type="entry name" value="HTH-TYPE TRANSCRIPTIONAL REGULATOR PCHR"/>
    <property type="match status" value="1"/>
</dbReference>
<dbReference type="InterPro" id="IPR052067">
    <property type="entry name" value="Metal_resp_HTH_trans_reg"/>
</dbReference>
<protein>
    <submittedName>
        <fullName evidence="5">MarR family transcriptional regulator</fullName>
    </submittedName>
</protein>
<dbReference type="SUPFAM" id="SSF46785">
    <property type="entry name" value="Winged helix' DNA-binding domain"/>
    <property type="match status" value="1"/>
</dbReference>
<keyword evidence="3" id="KW-0804">Transcription</keyword>
<dbReference type="Proteomes" id="UP001597079">
    <property type="component" value="Unassembled WGS sequence"/>
</dbReference>
<organism evidence="5 6">
    <name type="scientific">Alicyclobacillus fodiniaquatilis</name>
    <dbReference type="NCBI Taxonomy" id="1661150"/>
    <lineage>
        <taxon>Bacteria</taxon>
        <taxon>Bacillati</taxon>
        <taxon>Bacillota</taxon>
        <taxon>Bacilli</taxon>
        <taxon>Bacillales</taxon>
        <taxon>Alicyclobacillaceae</taxon>
        <taxon>Alicyclobacillus</taxon>
    </lineage>
</organism>
<evidence type="ECO:0000256" key="1">
    <source>
        <dbReference type="ARBA" id="ARBA00023015"/>
    </source>
</evidence>
<dbReference type="EMBL" id="JBHUCX010000099">
    <property type="protein sequence ID" value="MFD1677991.1"/>
    <property type="molecule type" value="Genomic_DNA"/>
</dbReference>
<evidence type="ECO:0000256" key="3">
    <source>
        <dbReference type="ARBA" id="ARBA00023163"/>
    </source>
</evidence>
<sequence>MNDLHQDLKGIQDRIKKSLFHIFTAESNDDSEKTWLIGRTANQQLKKLIPQLSVLCLHTLEIISQHECIKGIDIAHNLNVTKGAISKVTRRLLNHGLIKKSQRPTNLKEIYFSVTPLGTELANLHEQLHMEFDKKSLELLKRYDLASLELVADFLENLSRLH</sequence>
<keyword evidence="2" id="KW-0238">DNA-binding</keyword>
<keyword evidence="6" id="KW-1185">Reference proteome</keyword>
<name>A0ABW4JQ18_9BACL</name>
<dbReference type="PANTHER" id="PTHR35790">
    <property type="entry name" value="HTH-TYPE TRANSCRIPTIONAL REGULATOR PCHR"/>
    <property type="match status" value="1"/>
</dbReference>
<dbReference type="InterPro" id="IPR000835">
    <property type="entry name" value="HTH_MarR-typ"/>
</dbReference>
<dbReference type="PROSITE" id="PS50995">
    <property type="entry name" value="HTH_MARR_2"/>
    <property type="match status" value="1"/>
</dbReference>
<dbReference type="RefSeq" id="WP_377945935.1">
    <property type="nucleotide sequence ID" value="NZ_JBHUCX010000099.1"/>
</dbReference>
<feature type="domain" description="HTH marR-type" evidence="4">
    <location>
        <begin position="1"/>
        <end position="160"/>
    </location>
</feature>
<keyword evidence="1" id="KW-0805">Transcription regulation</keyword>
<accession>A0ABW4JQ18</accession>
<dbReference type="Gene3D" id="1.10.10.10">
    <property type="entry name" value="Winged helix-like DNA-binding domain superfamily/Winged helix DNA-binding domain"/>
    <property type="match status" value="1"/>
</dbReference>
<dbReference type="InterPro" id="IPR036388">
    <property type="entry name" value="WH-like_DNA-bd_sf"/>
</dbReference>
<dbReference type="InterPro" id="IPR036390">
    <property type="entry name" value="WH_DNA-bd_sf"/>
</dbReference>
<dbReference type="SMART" id="SM00347">
    <property type="entry name" value="HTH_MARR"/>
    <property type="match status" value="1"/>
</dbReference>
<proteinExistence type="predicted"/>
<reference evidence="6" key="1">
    <citation type="journal article" date="2019" name="Int. J. Syst. Evol. Microbiol.">
        <title>The Global Catalogue of Microorganisms (GCM) 10K type strain sequencing project: providing services to taxonomists for standard genome sequencing and annotation.</title>
        <authorList>
            <consortium name="The Broad Institute Genomics Platform"/>
            <consortium name="The Broad Institute Genome Sequencing Center for Infectious Disease"/>
            <person name="Wu L."/>
            <person name="Ma J."/>
        </authorList>
    </citation>
    <scope>NUCLEOTIDE SEQUENCE [LARGE SCALE GENOMIC DNA]</scope>
    <source>
        <strain evidence="6">CGMCC 1.12286</strain>
    </source>
</reference>
<gene>
    <name evidence="5" type="ORF">ACFSB2_25315</name>
</gene>
<dbReference type="Pfam" id="PF01047">
    <property type="entry name" value="MarR"/>
    <property type="match status" value="1"/>
</dbReference>
<evidence type="ECO:0000313" key="5">
    <source>
        <dbReference type="EMBL" id="MFD1677991.1"/>
    </source>
</evidence>
<comment type="caution">
    <text evidence="5">The sequence shown here is derived from an EMBL/GenBank/DDBJ whole genome shotgun (WGS) entry which is preliminary data.</text>
</comment>